<dbReference type="InterPro" id="IPR027417">
    <property type="entry name" value="P-loop_NTPase"/>
</dbReference>
<evidence type="ECO:0000259" key="1">
    <source>
        <dbReference type="SMART" id="SM01043"/>
    </source>
</evidence>
<protein>
    <recommendedName>
        <fullName evidence="1">Bacterial transcriptional activator domain-containing protein</fullName>
    </recommendedName>
</protein>
<dbReference type="PANTHER" id="PTHR47691:SF3">
    <property type="entry name" value="HTH-TYPE TRANSCRIPTIONAL REGULATOR RV0890C-RELATED"/>
    <property type="match status" value="1"/>
</dbReference>
<proteinExistence type="predicted"/>
<dbReference type="SUPFAM" id="SSF52540">
    <property type="entry name" value="P-loop containing nucleoside triphosphate hydrolases"/>
    <property type="match status" value="1"/>
</dbReference>
<comment type="caution">
    <text evidence="2">The sequence shown here is derived from an EMBL/GenBank/DDBJ whole genome shotgun (WGS) entry which is preliminary data.</text>
</comment>
<dbReference type="PANTHER" id="PTHR47691">
    <property type="entry name" value="REGULATOR-RELATED"/>
    <property type="match status" value="1"/>
</dbReference>
<dbReference type="Gene3D" id="3.40.50.300">
    <property type="entry name" value="P-loop containing nucleotide triphosphate hydrolases"/>
    <property type="match status" value="1"/>
</dbReference>
<sequence length="875" mass="95612">MTLRVLGEVLPAWKGRPLGLTAPRLLSLLAYLHLQGPTPRQALACTFWPGRGAAHVRQALYTLRTLPGADEWLAHGSSVAVSAYSDLDEVWHHLGRQDYAPALALLWPRRPLLGGLFSGASTEFEEWLEGQQAALDRAHLNALLSYAHDLQGRGEREQAREYLRRTLEVDPLDERGYRALMTLEHAAGQMAEALEVFEACRVILKRELDTLPQPETLALLRHLELGIGATSGRHNRARVLTTADLPVLANGPLCGRREDLVAVTAQLGTHNRALLQGLPGIGKSRLAWAVVIQTLETAEAARVLWLELNADVPEVVLAALQEALGLQPSTTDAELAASLRHQQVRLIVLDNAASSYSLHSLLEHLPADMPVLVTSRQRLPQLPRVSLQRLARDDSVALMRGYLQSGPDGPDLPLPDAYTLDALCAVLGDHPYALRLAAVTLLQKGAPRARELLAALSVAPHGQRDGRSVAALIEQRVAALIEQSLALLDSPAYEAYLGLGSLFAPQTTPELLALALRRDADDTESALYTLMQHGLTARYIQPGSDTVVYRMHELTWNESCTHQALHPHMVLKAVGQFADHYSRNSDLLSHEVPNLLGAADLAQRQYPEELPALFYGWLNGPYIRNCGFPTTHLPLLAKAVQIAEQAGDWEQAGVLRERQGDIQHALLGDPHGAIAQYLKAAGYARQVGLWARQATVLAVAGELQAQLHLPESGATLQEAVDIARRSGDPLIHGRVLEKQGAAHVLRNDFRSARAALQASRELMRPLLTPQQPQLQEARTTLANVTSTLGQVYQQLHNLNMALVLKREARELARQGNDVLAAASRLAEIGEILSLMGRFEEARAALQEAIGHFRDLGVTAQESAACAVLNRVPEPE</sequence>
<reference evidence="3" key="1">
    <citation type="journal article" date="2019" name="Int. J. Syst. Evol. Microbiol.">
        <title>The Global Catalogue of Microorganisms (GCM) 10K type strain sequencing project: providing services to taxonomists for standard genome sequencing and annotation.</title>
        <authorList>
            <consortium name="The Broad Institute Genomics Platform"/>
            <consortium name="The Broad Institute Genome Sequencing Center for Infectious Disease"/>
            <person name="Wu L."/>
            <person name="Ma J."/>
        </authorList>
    </citation>
    <scope>NUCLEOTIDE SEQUENCE [LARGE SCALE GENOMIC DNA]</scope>
    <source>
        <strain evidence="3">JCM 15442</strain>
    </source>
</reference>
<dbReference type="SUPFAM" id="SSF48452">
    <property type="entry name" value="TPR-like"/>
    <property type="match status" value="3"/>
</dbReference>
<evidence type="ECO:0000313" key="3">
    <source>
        <dbReference type="Proteomes" id="UP000639973"/>
    </source>
</evidence>
<dbReference type="InterPro" id="IPR019734">
    <property type="entry name" value="TPR_rpt"/>
</dbReference>
<keyword evidence="3" id="KW-1185">Reference proteome</keyword>
<dbReference type="Pfam" id="PF03704">
    <property type="entry name" value="BTAD"/>
    <property type="match status" value="1"/>
</dbReference>
<evidence type="ECO:0000313" key="2">
    <source>
        <dbReference type="EMBL" id="GGL87725.1"/>
    </source>
</evidence>
<dbReference type="InterPro" id="IPR011990">
    <property type="entry name" value="TPR-like_helical_dom_sf"/>
</dbReference>
<dbReference type="Pfam" id="PF13424">
    <property type="entry name" value="TPR_12"/>
    <property type="match status" value="1"/>
</dbReference>
<dbReference type="Proteomes" id="UP000639973">
    <property type="component" value="Unassembled WGS sequence"/>
</dbReference>
<dbReference type="SMART" id="SM01043">
    <property type="entry name" value="BTAD"/>
    <property type="match status" value="1"/>
</dbReference>
<organism evidence="2 3">
    <name type="scientific">Deinococcus aerolatus</name>
    <dbReference type="NCBI Taxonomy" id="522487"/>
    <lineage>
        <taxon>Bacteria</taxon>
        <taxon>Thermotogati</taxon>
        <taxon>Deinococcota</taxon>
        <taxon>Deinococci</taxon>
        <taxon>Deinococcales</taxon>
        <taxon>Deinococcaceae</taxon>
        <taxon>Deinococcus</taxon>
    </lineage>
</organism>
<accession>A0ABQ2GDN6</accession>
<gene>
    <name evidence="2" type="ORF">GCM10010840_27140</name>
</gene>
<dbReference type="InterPro" id="IPR005158">
    <property type="entry name" value="BTAD"/>
</dbReference>
<dbReference type="EMBL" id="BMOL01000013">
    <property type="protein sequence ID" value="GGL87725.1"/>
    <property type="molecule type" value="Genomic_DNA"/>
</dbReference>
<feature type="domain" description="Bacterial transcriptional activator" evidence="1">
    <location>
        <begin position="85"/>
        <end position="224"/>
    </location>
</feature>
<dbReference type="Gene3D" id="1.25.40.10">
    <property type="entry name" value="Tetratricopeptide repeat domain"/>
    <property type="match status" value="3"/>
</dbReference>
<dbReference type="SMART" id="SM00028">
    <property type="entry name" value="TPR"/>
    <property type="match status" value="4"/>
</dbReference>
<name>A0ABQ2GDN6_9DEIO</name>